<dbReference type="PANTHER" id="PTHR22926:SF5">
    <property type="entry name" value="PHOSPHO-N-ACETYLMURAMOYL-PENTAPEPTIDE-TRANSFERASE HOMOLOG"/>
    <property type="match status" value="1"/>
</dbReference>
<keyword evidence="5 7" id="KW-1133">Transmembrane helix</keyword>
<comment type="catalytic activity">
    <reaction evidence="7">
        <text>UDP-N-acetyl-alpha-D-muramoyl-L-alanyl-gamma-D-glutamyl-meso-2,6-diaminopimeloyl-D-alanyl-D-alanine + di-trans,octa-cis-undecaprenyl phosphate = di-trans,octa-cis-undecaprenyl diphospho-N-acetyl-alpha-D-muramoyl-L-alanyl-D-glutamyl-meso-2,6-diaminopimeloyl-D-alanyl-D-alanine + UMP</text>
        <dbReference type="Rhea" id="RHEA:28386"/>
        <dbReference type="ChEBI" id="CHEBI:57865"/>
        <dbReference type="ChEBI" id="CHEBI:60392"/>
        <dbReference type="ChEBI" id="CHEBI:61386"/>
        <dbReference type="ChEBI" id="CHEBI:61387"/>
        <dbReference type="EC" id="2.7.8.13"/>
    </reaction>
</comment>
<dbReference type="GO" id="GO:0051992">
    <property type="term" value="F:UDP-N-acetylmuramoyl-L-alanyl-D-glutamyl-meso-2,6-diaminopimelyl-D-alanyl-D-alanine:undecaprenyl-phosphate transferase activity"/>
    <property type="evidence" value="ECO:0007669"/>
    <property type="project" value="RHEA"/>
</dbReference>
<evidence type="ECO:0000256" key="7">
    <source>
        <dbReference type="HAMAP-Rule" id="MF_00038"/>
    </source>
</evidence>
<proteinExistence type="inferred from homology"/>
<feature type="transmembrane region" description="Helical" evidence="7">
    <location>
        <begin position="196"/>
        <end position="212"/>
    </location>
</feature>
<sequence length="406" mass="43922">MGLPSSVGLVWSHIVGCCAGIRYLSSGCVFCLEPACASGCVGISLVCCFVLSYLHKCMIYDPFMIAWPLVIAALTFFLSALFTPVLIRILRKFKMGKTIRDASVAPVMAAMHGKKAGTPTMGGIVIWGTVLVVVLGLASLCGLFGEPWCRASFLSRGQTWLPIGLMIGAALIGLLDDYLNIRRVGPKGGGLRERHRLLSYGLIAVVGAWWFYTKLQWDQLHIPFVGTYEIGFWYVLFFILVIIAISHSVNVTDGLDGLAGGTLLSAFIAYAIIAWSQGRFDLAVLCAAIVGALIGFLWFNVNPADIFMGDTGAMSLGTVLGVVALMTNQPLLLILIGLPFVIESLSVIFQVTSKKLRNGKKLLKSAPLHHHLEAIGWSEPRIVMRFWLMSFVLAGVGVVLALIDAV</sequence>
<keyword evidence="7 9" id="KW-0479">Metal-binding</keyword>
<dbReference type="InterPro" id="IPR018480">
    <property type="entry name" value="PNAcMuramoyl-5peptid_Trfase_CS"/>
</dbReference>
<evidence type="ECO:0000256" key="4">
    <source>
        <dbReference type="ARBA" id="ARBA00022692"/>
    </source>
</evidence>
<feature type="binding site" evidence="9">
    <location>
        <position position="250"/>
    </location>
    <ligand>
        <name>Mg(2+)</name>
        <dbReference type="ChEBI" id="CHEBI:18420"/>
    </ligand>
</feature>
<gene>
    <name evidence="7 10" type="primary">mraY</name>
    <name evidence="10" type="ORF">COX00_04400</name>
</gene>
<feature type="transmembrane region" description="Helical" evidence="7">
    <location>
        <begin position="6"/>
        <end position="24"/>
    </location>
</feature>
<name>A0A2H0BTF2_9BACT</name>
<dbReference type="UniPathway" id="UPA00219"/>
<protein>
    <recommendedName>
        <fullName evidence="7 8">Phospho-N-acetylmuramoyl-pentapeptide-transferase</fullName>
        <ecNumber evidence="7 8">2.7.8.13</ecNumber>
    </recommendedName>
    <alternativeName>
        <fullName evidence="7">UDP-MurNAc-pentapeptide phosphotransferase</fullName>
    </alternativeName>
</protein>
<dbReference type="GO" id="GO:0046872">
    <property type="term" value="F:metal ion binding"/>
    <property type="evidence" value="ECO:0007669"/>
    <property type="project" value="UniProtKB-KW"/>
</dbReference>
<dbReference type="InterPro" id="IPR003524">
    <property type="entry name" value="PNAcMuramoyl-5peptid_Trfase"/>
</dbReference>
<keyword evidence="7" id="KW-0961">Cell wall biogenesis/degradation</keyword>
<dbReference type="EC" id="2.7.8.13" evidence="7 8"/>
<feature type="transmembrane region" description="Helical" evidence="7">
    <location>
        <begin position="282"/>
        <end position="299"/>
    </location>
</feature>
<comment type="cofactor">
    <cofactor evidence="7 9">
        <name>Mg(2+)</name>
        <dbReference type="ChEBI" id="CHEBI:18420"/>
    </cofactor>
</comment>
<feature type="transmembrane region" description="Helical" evidence="7">
    <location>
        <begin position="232"/>
        <end position="251"/>
    </location>
</feature>
<feature type="transmembrane region" description="Helical" evidence="7">
    <location>
        <begin position="258"/>
        <end position="276"/>
    </location>
</feature>
<keyword evidence="7" id="KW-0131">Cell cycle</keyword>
<dbReference type="GO" id="GO:0005886">
    <property type="term" value="C:plasma membrane"/>
    <property type="evidence" value="ECO:0007669"/>
    <property type="project" value="UniProtKB-SubCell"/>
</dbReference>
<dbReference type="Proteomes" id="UP000231581">
    <property type="component" value="Unassembled WGS sequence"/>
</dbReference>
<keyword evidence="7" id="KW-0132">Cell division</keyword>
<evidence type="ECO:0000256" key="9">
    <source>
        <dbReference type="PIRSR" id="PIRSR600715-1"/>
    </source>
</evidence>
<dbReference type="PROSITE" id="PS01348">
    <property type="entry name" value="MRAY_2"/>
    <property type="match status" value="1"/>
</dbReference>
<dbReference type="Pfam" id="PF10555">
    <property type="entry name" value="MraY_sig1"/>
    <property type="match status" value="1"/>
</dbReference>
<evidence type="ECO:0000256" key="3">
    <source>
        <dbReference type="ARBA" id="ARBA00022679"/>
    </source>
</evidence>
<evidence type="ECO:0000256" key="2">
    <source>
        <dbReference type="ARBA" id="ARBA00005583"/>
    </source>
</evidence>
<comment type="pathway">
    <text evidence="7">Cell wall biogenesis; peptidoglycan biosynthesis.</text>
</comment>
<dbReference type="Pfam" id="PF00953">
    <property type="entry name" value="Glycos_transf_4"/>
    <property type="match status" value="1"/>
</dbReference>
<comment type="similarity">
    <text evidence="2 7">Belongs to the glycosyltransferase 4 family. MraY subfamily.</text>
</comment>
<dbReference type="AlphaFoldDB" id="A0A2H0BTF2"/>
<keyword evidence="7" id="KW-1003">Cell membrane</keyword>
<accession>A0A2H0BTF2</accession>
<comment type="subcellular location">
    <subcellularLocation>
        <location evidence="7">Cell membrane</location>
        <topology evidence="7">Multi-pass membrane protein</topology>
    </subcellularLocation>
    <subcellularLocation>
        <location evidence="1">Membrane</location>
        <topology evidence="1">Multi-pass membrane protein</topology>
    </subcellularLocation>
</comment>
<dbReference type="InterPro" id="IPR000715">
    <property type="entry name" value="Glycosyl_transferase_4"/>
</dbReference>
<keyword evidence="3 7" id="KW-0808">Transferase</keyword>
<feature type="transmembrane region" description="Helical" evidence="7">
    <location>
        <begin position="386"/>
        <end position="403"/>
    </location>
</feature>
<keyword evidence="7 9" id="KW-0460">Magnesium</keyword>
<keyword evidence="6 7" id="KW-0472">Membrane</keyword>
<keyword evidence="4 7" id="KW-0812">Transmembrane</keyword>
<dbReference type="NCBIfam" id="TIGR00445">
    <property type="entry name" value="mraY"/>
    <property type="match status" value="1"/>
</dbReference>
<feature type="transmembrane region" description="Helical" evidence="7">
    <location>
        <begin position="36"/>
        <end position="54"/>
    </location>
</feature>
<keyword evidence="7" id="KW-0573">Peptidoglycan synthesis</keyword>
<comment type="function">
    <text evidence="7">Catalyzes the initial step of the lipid cycle reactions in the biosynthesis of the cell wall peptidoglycan: transfers peptidoglycan precursor phospho-MurNAc-pentapeptide from UDP-MurNAc-pentapeptide onto the lipid carrier undecaprenyl phosphate, yielding undecaprenyl-pyrophosphoryl-MurNAc-pentapeptide, known as lipid I.</text>
</comment>
<dbReference type="PANTHER" id="PTHR22926">
    <property type="entry name" value="PHOSPHO-N-ACETYLMURAMOYL-PENTAPEPTIDE-TRANSFERASE"/>
    <property type="match status" value="1"/>
</dbReference>
<reference evidence="10 11" key="1">
    <citation type="submission" date="2017-09" db="EMBL/GenBank/DDBJ databases">
        <title>Depth-based differentiation of microbial function through sediment-hosted aquifers and enrichment of novel symbionts in the deep terrestrial subsurface.</title>
        <authorList>
            <person name="Probst A.J."/>
            <person name="Ladd B."/>
            <person name="Jarett J.K."/>
            <person name="Geller-Mcgrath D.E."/>
            <person name="Sieber C.M."/>
            <person name="Emerson J.B."/>
            <person name="Anantharaman K."/>
            <person name="Thomas B.C."/>
            <person name="Malmstrom R."/>
            <person name="Stieglmeier M."/>
            <person name="Klingl A."/>
            <person name="Woyke T."/>
            <person name="Ryan C.M."/>
            <person name="Banfield J.F."/>
        </authorList>
    </citation>
    <scope>NUCLEOTIDE SEQUENCE [LARGE SCALE GENOMIC DNA]</scope>
    <source>
        <strain evidence="10">CG22_combo_CG10-13_8_21_14_all_47_17</strain>
    </source>
</reference>
<feature type="binding site" evidence="9">
    <location>
        <position position="310"/>
    </location>
    <ligand>
        <name>Mg(2+)</name>
        <dbReference type="ChEBI" id="CHEBI:18420"/>
    </ligand>
</feature>
<dbReference type="GO" id="GO:0071555">
    <property type="term" value="P:cell wall organization"/>
    <property type="evidence" value="ECO:0007669"/>
    <property type="project" value="UniProtKB-KW"/>
</dbReference>
<dbReference type="GO" id="GO:0008963">
    <property type="term" value="F:phospho-N-acetylmuramoyl-pentapeptide-transferase activity"/>
    <property type="evidence" value="ECO:0007669"/>
    <property type="project" value="UniProtKB-UniRule"/>
</dbReference>
<dbReference type="GO" id="GO:0008360">
    <property type="term" value="P:regulation of cell shape"/>
    <property type="evidence" value="ECO:0007669"/>
    <property type="project" value="UniProtKB-KW"/>
</dbReference>
<evidence type="ECO:0000256" key="6">
    <source>
        <dbReference type="ARBA" id="ARBA00023136"/>
    </source>
</evidence>
<feature type="transmembrane region" description="Helical" evidence="7">
    <location>
        <begin position="157"/>
        <end position="175"/>
    </location>
</feature>
<dbReference type="GO" id="GO:0009252">
    <property type="term" value="P:peptidoglycan biosynthetic process"/>
    <property type="evidence" value="ECO:0007669"/>
    <property type="project" value="UniProtKB-UniRule"/>
</dbReference>
<evidence type="ECO:0000256" key="5">
    <source>
        <dbReference type="ARBA" id="ARBA00022989"/>
    </source>
</evidence>
<feature type="transmembrane region" description="Helical" evidence="7">
    <location>
        <begin position="66"/>
        <end position="90"/>
    </location>
</feature>
<keyword evidence="7" id="KW-0133">Cell shape</keyword>
<evidence type="ECO:0000256" key="8">
    <source>
        <dbReference type="NCBIfam" id="TIGR00445"/>
    </source>
</evidence>
<evidence type="ECO:0000256" key="1">
    <source>
        <dbReference type="ARBA" id="ARBA00004141"/>
    </source>
</evidence>
<feature type="transmembrane region" description="Helical" evidence="7">
    <location>
        <begin position="331"/>
        <end position="351"/>
    </location>
</feature>
<comment type="caution">
    <text evidence="10">The sequence shown here is derived from an EMBL/GenBank/DDBJ whole genome shotgun (WGS) entry which is preliminary data.</text>
</comment>
<evidence type="ECO:0000313" key="11">
    <source>
        <dbReference type="Proteomes" id="UP000231581"/>
    </source>
</evidence>
<organism evidence="10 11">
    <name type="scientific">Candidatus Uhrbacteria bacterium CG22_combo_CG10-13_8_21_14_all_47_17</name>
    <dbReference type="NCBI Taxonomy" id="1975041"/>
    <lineage>
        <taxon>Bacteria</taxon>
        <taxon>Candidatus Uhriibacteriota</taxon>
    </lineage>
</organism>
<evidence type="ECO:0000313" key="10">
    <source>
        <dbReference type="EMBL" id="PIP60268.1"/>
    </source>
</evidence>
<dbReference type="HAMAP" id="MF_00038">
    <property type="entry name" value="MraY"/>
    <property type="match status" value="1"/>
</dbReference>
<dbReference type="EMBL" id="PCSZ01000076">
    <property type="protein sequence ID" value="PIP60268.1"/>
    <property type="molecule type" value="Genomic_DNA"/>
</dbReference>
<dbReference type="GO" id="GO:0051301">
    <property type="term" value="P:cell division"/>
    <property type="evidence" value="ECO:0007669"/>
    <property type="project" value="UniProtKB-KW"/>
</dbReference>
<feature type="transmembrane region" description="Helical" evidence="7">
    <location>
        <begin position="124"/>
        <end position="145"/>
    </location>
</feature>
<dbReference type="CDD" id="cd06852">
    <property type="entry name" value="GT_MraY"/>
    <property type="match status" value="1"/>
</dbReference>